<evidence type="ECO:0000256" key="13">
    <source>
        <dbReference type="ARBA" id="ARBA00047899"/>
    </source>
</evidence>
<keyword evidence="5 17" id="KW-0732">Signal</keyword>
<feature type="domain" description="Protein kinase" evidence="18">
    <location>
        <begin position="502"/>
        <end position="779"/>
    </location>
</feature>
<evidence type="ECO:0000256" key="9">
    <source>
        <dbReference type="ARBA" id="ARBA00022989"/>
    </source>
</evidence>
<comment type="similarity">
    <text evidence="15">Belongs to the protein kinase superfamily. Ser/Thr protein kinase family.</text>
</comment>
<proteinExistence type="inferred from homology"/>
<dbReference type="SUPFAM" id="SSF56112">
    <property type="entry name" value="Protein kinase-like (PK-like)"/>
    <property type="match status" value="1"/>
</dbReference>
<evidence type="ECO:0000256" key="4">
    <source>
        <dbReference type="ARBA" id="ARBA00022692"/>
    </source>
</evidence>
<dbReference type="CDD" id="cd14066">
    <property type="entry name" value="STKc_IRAK"/>
    <property type="match status" value="1"/>
</dbReference>
<dbReference type="SMART" id="SM00108">
    <property type="entry name" value="B_lectin"/>
    <property type="match status" value="1"/>
</dbReference>
<protein>
    <recommendedName>
        <fullName evidence="15">Receptor-like serine/threonine-protein kinase</fullName>
        <ecNumber evidence="15">2.7.11.1</ecNumber>
    </recommendedName>
</protein>
<dbReference type="EMBL" id="CP093345">
    <property type="protein sequence ID" value="WOG90560.1"/>
    <property type="molecule type" value="Genomic_DNA"/>
</dbReference>
<dbReference type="SUPFAM" id="SSF51110">
    <property type="entry name" value="alpha-D-mannose-specific plant lectins"/>
    <property type="match status" value="1"/>
</dbReference>
<dbReference type="InterPro" id="IPR021820">
    <property type="entry name" value="S-locus_recpt_kinase_C"/>
</dbReference>
<feature type="domain" description="Apple" evidence="20">
    <location>
        <begin position="337"/>
        <end position="418"/>
    </location>
</feature>
<dbReference type="InterPro" id="IPR000858">
    <property type="entry name" value="S_locus_glycoprot_dom"/>
</dbReference>
<evidence type="ECO:0000256" key="6">
    <source>
        <dbReference type="ARBA" id="ARBA00022741"/>
    </source>
</evidence>
<keyword evidence="10 16" id="KW-0472">Membrane</keyword>
<dbReference type="PROSITE" id="PS50011">
    <property type="entry name" value="PROTEIN_KINASE_DOM"/>
    <property type="match status" value="1"/>
</dbReference>
<feature type="transmembrane region" description="Helical" evidence="16">
    <location>
        <begin position="433"/>
        <end position="456"/>
    </location>
</feature>
<dbReference type="Pfam" id="PF11883">
    <property type="entry name" value="DUF3403"/>
    <property type="match status" value="1"/>
</dbReference>
<dbReference type="GO" id="GO:0048544">
    <property type="term" value="P:recognition of pollen"/>
    <property type="evidence" value="ECO:0007669"/>
    <property type="project" value="InterPro"/>
</dbReference>
<dbReference type="InterPro" id="IPR036426">
    <property type="entry name" value="Bulb-type_lectin_dom_sf"/>
</dbReference>
<dbReference type="EC" id="2.7.11.1" evidence="15"/>
<dbReference type="Gene3D" id="3.30.200.20">
    <property type="entry name" value="Phosphorylase Kinase, domain 1"/>
    <property type="match status" value="1"/>
</dbReference>
<evidence type="ECO:0000256" key="2">
    <source>
        <dbReference type="ARBA" id="ARBA00022527"/>
    </source>
</evidence>
<dbReference type="PROSITE" id="PS50948">
    <property type="entry name" value="PAN"/>
    <property type="match status" value="1"/>
</dbReference>
<dbReference type="Gene3D" id="2.90.10.10">
    <property type="entry name" value="Bulb-type lectin domain"/>
    <property type="match status" value="1"/>
</dbReference>
<evidence type="ECO:0000259" key="19">
    <source>
        <dbReference type="PROSITE" id="PS50927"/>
    </source>
</evidence>
<keyword evidence="12" id="KW-0325">Glycoprotein</keyword>
<dbReference type="Pfam" id="PF08276">
    <property type="entry name" value="PAN_2"/>
    <property type="match status" value="1"/>
</dbReference>
<dbReference type="GO" id="GO:0004674">
    <property type="term" value="F:protein serine/threonine kinase activity"/>
    <property type="evidence" value="ECO:0007669"/>
    <property type="project" value="UniProtKB-KW"/>
</dbReference>
<dbReference type="PANTHER" id="PTHR32444">
    <property type="entry name" value="BULB-TYPE LECTIN DOMAIN-CONTAINING PROTEIN"/>
    <property type="match status" value="1"/>
</dbReference>
<name>A0AAF0WIK0_DAUCS</name>
<dbReference type="InterPro" id="IPR008271">
    <property type="entry name" value="Ser/Thr_kinase_AS"/>
</dbReference>
<evidence type="ECO:0000256" key="3">
    <source>
        <dbReference type="ARBA" id="ARBA00022679"/>
    </source>
</evidence>
<evidence type="ECO:0000313" key="21">
    <source>
        <dbReference type="EMBL" id="WOG90560.1"/>
    </source>
</evidence>
<keyword evidence="9 16" id="KW-1133">Transmembrane helix</keyword>
<keyword evidence="7 15" id="KW-0418">Kinase</keyword>
<reference evidence="21" key="1">
    <citation type="journal article" date="2016" name="Nat. Genet.">
        <title>A high-quality carrot genome assembly provides new insights into carotenoid accumulation and asterid genome evolution.</title>
        <authorList>
            <person name="Iorizzo M."/>
            <person name="Ellison S."/>
            <person name="Senalik D."/>
            <person name="Zeng P."/>
            <person name="Satapoomin P."/>
            <person name="Huang J."/>
            <person name="Bowman M."/>
            <person name="Iovene M."/>
            <person name="Sanseverino W."/>
            <person name="Cavagnaro P."/>
            <person name="Yildiz M."/>
            <person name="Macko-Podgorni A."/>
            <person name="Moranska E."/>
            <person name="Grzebelus E."/>
            <person name="Grzebelus D."/>
            <person name="Ashrafi H."/>
            <person name="Zheng Z."/>
            <person name="Cheng S."/>
            <person name="Spooner D."/>
            <person name="Van Deynze A."/>
            <person name="Simon P."/>
        </authorList>
    </citation>
    <scope>NUCLEOTIDE SEQUENCE</scope>
    <source>
        <tissue evidence="21">Leaf</tissue>
    </source>
</reference>
<gene>
    <name evidence="21" type="ORF">DCAR_0309804</name>
</gene>
<organism evidence="21 22">
    <name type="scientific">Daucus carota subsp. sativus</name>
    <name type="common">Carrot</name>
    <dbReference type="NCBI Taxonomy" id="79200"/>
    <lineage>
        <taxon>Eukaryota</taxon>
        <taxon>Viridiplantae</taxon>
        <taxon>Streptophyta</taxon>
        <taxon>Embryophyta</taxon>
        <taxon>Tracheophyta</taxon>
        <taxon>Spermatophyta</taxon>
        <taxon>Magnoliopsida</taxon>
        <taxon>eudicotyledons</taxon>
        <taxon>Gunneridae</taxon>
        <taxon>Pentapetalae</taxon>
        <taxon>asterids</taxon>
        <taxon>campanulids</taxon>
        <taxon>Apiales</taxon>
        <taxon>Apiaceae</taxon>
        <taxon>Apioideae</taxon>
        <taxon>Scandiceae</taxon>
        <taxon>Daucinae</taxon>
        <taxon>Daucus</taxon>
        <taxon>Daucus sect. Daucus</taxon>
    </lineage>
</organism>
<evidence type="ECO:0000256" key="12">
    <source>
        <dbReference type="ARBA" id="ARBA00023180"/>
    </source>
</evidence>
<dbReference type="FunFam" id="1.10.510.10:FF:000060">
    <property type="entry name" value="G-type lectin S-receptor-like serine/threonine-protein kinase"/>
    <property type="match status" value="1"/>
</dbReference>
<evidence type="ECO:0000256" key="11">
    <source>
        <dbReference type="ARBA" id="ARBA00023157"/>
    </source>
</evidence>
<dbReference type="Gene3D" id="3.50.4.10">
    <property type="entry name" value="Hepatocyte Growth Factor"/>
    <property type="match status" value="1"/>
</dbReference>
<dbReference type="PANTHER" id="PTHR32444:SF235">
    <property type="entry name" value="OS01G0783900 PROTEIN"/>
    <property type="match status" value="1"/>
</dbReference>
<dbReference type="SMART" id="SM00473">
    <property type="entry name" value="PAN_AP"/>
    <property type="match status" value="1"/>
</dbReference>
<dbReference type="PIRSF" id="PIRSF000641">
    <property type="entry name" value="SRK"/>
    <property type="match status" value="1"/>
</dbReference>
<dbReference type="InterPro" id="IPR011009">
    <property type="entry name" value="Kinase-like_dom_sf"/>
</dbReference>
<dbReference type="FunFam" id="2.90.10.10:FF:000004">
    <property type="entry name" value="G-type lectin S-receptor-like serine/threonine-protein kinase"/>
    <property type="match status" value="1"/>
</dbReference>
<comment type="catalytic activity">
    <reaction evidence="14 15">
        <text>L-seryl-[protein] + ATP = O-phospho-L-seryl-[protein] + ADP + H(+)</text>
        <dbReference type="Rhea" id="RHEA:17989"/>
        <dbReference type="Rhea" id="RHEA-COMP:9863"/>
        <dbReference type="Rhea" id="RHEA-COMP:11604"/>
        <dbReference type="ChEBI" id="CHEBI:15378"/>
        <dbReference type="ChEBI" id="CHEBI:29999"/>
        <dbReference type="ChEBI" id="CHEBI:30616"/>
        <dbReference type="ChEBI" id="CHEBI:83421"/>
        <dbReference type="ChEBI" id="CHEBI:456216"/>
        <dbReference type="EC" id="2.7.11.1"/>
    </reaction>
</comment>
<evidence type="ECO:0000256" key="15">
    <source>
        <dbReference type="PIRNR" id="PIRNR000641"/>
    </source>
</evidence>
<dbReference type="InterPro" id="IPR000719">
    <property type="entry name" value="Prot_kinase_dom"/>
</dbReference>
<comment type="catalytic activity">
    <reaction evidence="13 15">
        <text>L-threonyl-[protein] + ATP = O-phospho-L-threonyl-[protein] + ADP + H(+)</text>
        <dbReference type="Rhea" id="RHEA:46608"/>
        <dbReference type="Rhea" id="RHEA-COMP:11060"/>
        <dbReference type="Rhea" id="RHEA-COMP:11605"/>
        <dbReference type="ChEBI" id="CHEBI:15378"/>
        <dbReference type="ChEBI" id="CHEBI:30013"/>
        <dbReference type="ChEBI" id="CHEBI:30616"/>
        <dbReference type="ChEBI" id="CHEBI:61977"/>
        <dbReference type="ChEBI" id="CHEBI:456216"/>
        <dbReference type="EC" id="2.7.11.1"/>
    </reaction>
</comment>
<dbReference type="CDD" id="cd01098">
    <property type="entry name" value="PAN_AP_plant"/>
    <property type="match status" value="1"/>
</dbReference>
<dbReference type="Pfam" id="PF07714">
    <property type="entry name" value="PK_Tyr_Ser-Thr"/>
    <property type="match status" value="1"/>
</dbReference>
<dbReference type="Gene3D" id="1.10.510.10">
    <property type="entry name" value="Transferase(Phosphotransferase) domain 1"/>
    <property type="match status" value="1"/>
</dbReference>
<comment type="subcellular location">
    <subcellularLocation>
        <location evidence="1">Membrane</location>
        <topology evidence="1">Single-pass type I membrane protein</topology>
    </subcellularLocation>
</comment>
<dbReference type="InterPro" id="IPR001245">
    <property type="entry name" value="Ser-Thr/Tyr_kinase_cat_dom"/>
</dbReference>
<evidence type="ECO:0000259" key="20">
    <source>
        <dbReference type="PROSITE" id="PS50948"/>
    </source>
</evidence>
<evidence type="ECO:0000256" key="16">
    <source>
        <dbReference type="SAM" id="Phobius"/>
    </source>
</evidence>
<reference evidence="21" key="2">
    <citation type="submission" date="2022-03" db="EMBL/GenBank/DDBJ databases">
        <title>Draft title - Genomic analysis of global carrot germplasm unveils the trajectory of domestication and the origin of high carotenoid orange carrot.</title>
        <authorList>
            <person name="Iorizzo M."/>
            <person name="Ellison S."/>
            <person name="Senalik D."/>
            <person name="Macko-Podgorni A."/>
            <person name="Grzebelus D."/>
            <person name="Bostan H."/>
            <person name="Rolling W."/>
            <person name="Curaba J."/>
            <person name="Simon P."/>
        </authorList>
    </citation>
    <scope>NUCLEOTIDE SEQUENCE</scope>
    <source>
        <tissue evidence="21">Leaf</tissue>
    </source>
</reference>
<dbReference type="InterPro" id="IPR024171">
    <property type="entry name" value="SRK-like_kinase"/>
</dbReference>
<dbReference type="Pfam" id="PF01453">
    <property type="entry name" value="B_lectin"/>
    <property type="match status" value="1"/>
</dbReference>
<dbReference type="CDD" id="cd00028">
    <property type="entry name" value="B_lectin"/>
    <property type="match status" value="1"/>
</dbReference>
<dbReference type="InterPro" id="IPR003609">
    <property type="entry name" value="Pan_app"/>
</dbReference>
<evidence type="ECO:0000256" key="1">
    <source>
        <dbReference type="ARBA" id="ARBA00004479"/>
    </source>
</evidence>
<dbReference type="PROSITE" id="PS50927">
    <property type="entry name" value="BULB_LECTIN"/>
    <property type="match status" value="1"/>
</dbReference>
<dbReference type="FunFam" id="3.30.200.20:FF:000195">
    <property type="entry name" value="G-type lectin S-receptor-like serine/threonine-protein kinase"/>
    <property type="match status" value="1"/>
</dbReference>
<evidence type="ECO:0000259" key="18">
    <source>
        <dbReference type="PROSITE" id="PS50011"/>
    </source>
</evidence>
<keyword evidence="11" id="KW-1015">Disulfide bond</keyword>
<feature type="signal peptide" evidence="17">
    <location>
        <begin position="1"/>
        <end position="16"/>
    </location>
</feature>
<evidence type="ECO:0000256" key="5">
    <source>
        <dbReference type="ARBA" id="ARBA00022729"/>
    </source>
</evidence>
<keyword evidence="6 15" id="KW-0547">Nucleotide-binding</keyword>
<evidence type="ECO:0000256" key="17">
    <source>
        <dbReference type="SAM" id="SignalP"/>
    </source>
</evidence>
<dbReference type="SMART" id="SM00220">
    <property type="entry name" value="S_TKc"/>
    <property type="match status" value="1"/>
</dbReference>
<keyword evidence="4 16" id="KW-0812">Transmembrane</keyword>
<dbReference type="Proteomes" id="UP000077755">
    <property type="component" value="Chromosome 3"/>
</dbReference>
<keyword evidence="8 15" id="KW-0067">ATP-binding</keyword>
<keyword evidence="3 15" id="KW-0808">Transferase</keyword>
<sequence>MKEFILVLFCCSFVLGNIKVLVAQDALKTSQLLRDGETIVSAGGNFELGFFSPESSVNRYVGIWYKKISTGTVVWVASRNNPINNKSGVLTLTAQGNLNIIVNLTSDVIWSSNSSTLDKKIDAVAQLLDTGNFVVKDVKDNNVLWQSFDYPTDTLLAGMRFGIDKVTGLDRYLTSWRSNDDPGTGDYTYRCDPQGFPQFLITDGSKKIYRLGNWNGIIFSGFPRPVSNISLSFVNTYKEVYYMYNIVNSSMFTRLVLNQNGVAVRQTWAEKSKNWVVFLSGPTDICDNYGKCGKFGSCNIANATICECLDKFKPRSPKDWNAGDFSDGCVREKSLDCRNGDGFLKYSNIKLPDTESCRSYESMNLKDCEILCSKNCSCTAYTTLDINKGSGCLIWFDELIDIRKAPQGGGQDIYIRMAASELGGSKGKKKETVIIVSLIFSIGAIVLGLSITIYMLKKKKSKRQEGRFTLDTEQFQSKESQQEDLELPLIDLFAIEKATNYFSVNNILGEGGFGPVYKGIMEDGREIAVKRLSKTSRQGTNEFKNEVVCIAKLQHRNLVKLLGCCIQEEEMILIYEYLPNKGLDFFIFDEKRSKSLDWPARFNIINGIARGLLYLHQDSRLRIIHRDLKVSNILLDKDLNPKISDFGMARIFGGDETQANTRRVVGTYGYMSPEYQLDGLFSVKSDVFSYGVLVLEIVSGKRNRGFFHADHHHNLLGHAWNLFKEGMTEELIDASISYQGHLSQVLRSIHIGLLCVQQDPEDRPSMSYVVMTLGSEVVLPQPKQPGFFLERNKFVSETNSSNQNISLSCNDMSITLLDPR</sequence>
<keyword evidence="2 15" id="KW-0723">Serine/threonine-protein kinase</keyword>
<accession>A0AAF0WIK0</accession>
<dbReference type="PROSITE" id="PS00108">
    <property type="entry name" value="PROTEIN_KINASE_ST"/>
    <property type="match status" value="1"/>
</dbReference>
<evidence type="ECO:0000256" key="14">
    <source>
        <dbReference type="ARBA" id="ARBA00048679"/>
    </source>
</evidence>
<feature type="chain" id="PRO_5042184378" description="Receptor-like serine/threonine-protein kinase" evidence="17">
    <location>
        <begin position="17"/>
        <end position="820"/>
    </location>
</feature>
<dbReference type="InterPro" id="IPR001480">
    <property type="entry name" value="Bulb-type_lectin_dom"/>
</dbReference>
<evidence type="ECO:0000256" key="8">
    <source>
        <dbReference type="ARBA" id="ARBA00022840"/>
    </source>
</evidence>
<evidence type="ECO:0000313" key="22">
    <source>
        <dbReference type="Proteomes" id="UP000077755"/>
    </source>
</evidence>
<dbReference type="AlphaFoldDB" id="A0AAF0WIK0"/>
<dbReference type="Pfam" id="PF00954">
    <property type="entry name" value="S_locus_glycop"/>
    <property type="match status" value="1"/>
</dbReference>
<evidence type="ECO:0000256" key="10">
    <source>
        <dbReference type="ARBA" id="ARBA00023136"/>
    </source>
</evidence>
<dbReference type="GO" id="GO:0005524">
    <property type="term" value="F:ATP binding"/>
    <property type="evidence" value="ECO:0007669"/>
    <property type="project" value="UniProtKB-KW"/>
</dbReference>
<keyword evidence="22" id="KW-1185">Reference proteome</keyword>
<feature type="domain" description="Bulb-type lectin" evidence="19">
    <location>
        <begin position="24"/>
        <end position="148"/>
    </location>
</feature>
<evidence type="ECO:0000256" key="7">
    <source>
        <dbReference type="ARBA" id="ARBA00022777"/>
    </source>
</evidence>
<dbReference type="GO" id="GO:0016020">
    <property type="term" value="C:membrane"/>
    <property type="evidence" value="ECO:0007669"/>
    <property type="project" value="UniProtKB-SubCell"/>
</dbReference>